<accession>A0A1I8MRZ0</accession>
<name>A0A1I8MRZ0_MUSDO</name>
<feature type="compositionally biased region" description="Polar residues" evidence="8">
    <location>
        <begin position="320"/>
        <end position="331"/>
    </location>
</feature>
<keyword evidence="3" id="KW-0963">Cytoplasm</keyword>
<comment type="function">
    <text evidence="7">Cell autonomous antagonist of the canonical Wnt signaling pathway.</text>
</comment>
<feature type="region of interest" description="Disordered" evidence="8">
    <location>
        <begin position="923"/>
        <end position="945"/>
    </location>
</feature>
<evidence type="ECO:0000256" key="8">
    <source>
        <dbReference type="SAM" id="MobiDB-lite"/>
    </source>
</evidence>
<dbReference type="eggNOG" id="ENOG502QT1X">
    <property type="taxonomic scope" value="Eukaryota"/>
</dbReference>
<dbReference type="GO" id="GO:0016055">
    <property type="term" value="P:Wnt signaling pathway"/>
    <property type="evidence" value="ECO:0007669"/>
    <property type="project" value="UniProtKB-UniRule"/>
</dbReference>
<dbReference type="InterPro" id="IPR040140">
    <property type="entry name" value="Nkd-like"/>
</dbReference>
<keyword evidence="2 7" id="KW-1003">Cell membrane</keyword>
<feature type="compositionally biased region" description="Polar residues" evidence="8">
    <location>
        <begin position="733"/>
        <end position="746"/>
    </location>
</feature>
<dbReference type="EnsemblMetazoa" id="MDOA007846-RA">
    <property type="protein sequence ID" value="MDOA007846-PA"/>
    <property type="gene ID" value="MDOA007846"/>
</dbReference>
<dbReference type="GO" id="GO:0046872">
    <property type="term" value="F:metal ion binding"/>
    <property type="evidence" value="ECO:0007669"/>
    <property type="project" value="UniProtKB-KW"/>
</dbReference>
<evidence type="ECO:0000256" key="2">
    <source>
        <dbReference type="ARBA" id="ARBA00022475"/>
    </source>
</evidence>
<comment type="subcellular location">
    <subcellularLocation>
        <location evidence="7">Cell membrane</location>
    </subcellularLocation>
    <subcellularLocation>
        <location evidence="7">Cytoplasm</location>
    </subcellularLocation>
</comment>
<dbReference type="VEuPathDB" id="VectorBase:MDOA007846"/>
<keyword evidence="6" id="KW-0472">Membrane</keyword>
<dbReference type="VEuPathDB" id="VectorBase:MDOMA2_002985"/>
<comment type="similarity">
    <text evidence="1 7">Belongs to the NKD family.</text>
</comment>
<dbReference type="OrthoDB" id="5953812at2759"/>
<evidence type="ECO:0000256" key="4">
    <source>
        <dbReference type="ARBA" id="ARBA00022687"/>
    </source>
</evidence>
<feature type="compositionally biased region" description="Polar residues" evidence="8">
    <location>
        <begin position="527"/>
        <end position="554"/>
    </location>
</feature>
<dbReference type="PANTHER" id="PTHR22611:SF9">
    <property type="entry name" value="PROTEIN NAKED CUTICLE"/>
    <property type="match status" value="1"/>
</dbReference>
<feature type="compositionally biased region" description="Polar residues" evidence="8">
    <location>
        <begin position="712"/>
        <end position="724"/>
    </location>
</feature>
<gene>
    <name evidence="9" type="primary">101898929</name>
</gene>
<evidence type="ECO:0000313" key="9">
    <source>
        <dbReference type="EnsemblMetazoa" id="MDOA007846-PA"/>
    </source>
</evidence>
<reference evidence="9" key="1">
    <citation type="submission" date="2020-05" db="UniProtKB">
        <authorList>
            <consortium name="EnsemblMetazoa"/>
        </authorList>
    </citation>
    <scope>IDENTIFICATION</scope>
    <source>
        <strain evidence="9">Aabys</strain>
    </source>
</reference>
<dbReference type="AlphaFoldDB" id="A0A1I8MRZ0"/>
<dbReference type="PANTHER" id="PTHR22611">
    <property type="entry name" value="PROTEIN NAKED CUTICLE"/>
    <property type="match status" value="1"/>
</dbReference>
<evidence type="ECO:0000256" key="7">
    <source>
        <dbReference type="RuleBase" id="RU367060"/>
    </source>
</evidence>
<evidence type="ECO:0000256" key="5">
    <source>
        <dbReference type="ARBA" id="ARBA00022723"/>
    </source>
</evidence>
<feature type="region of interest" description="Disordered" evidence="8">
    <location>
        <begin position="804"/>
        <end position="830"/>
    </location>
</feature>
<dbReference type="RefSeq" id="XP_005177232.2">
    <property type="nucleotide sequence ID" value="XM_005177175.4"/>
</dbReference>
<keyword evidence="5" id="KW-0479">Metal-binding</keyword>
<dbReference type="GO" id="GO:0005737">
    <property type="term" value="C:cytoplasm"/>
    <property type="evidence" value="ECO:0007669"/>
    <property type="project" value="UniProtKB-SubCell"/>
</dbReference>
<feature type="compositionally biased region" description="Basic residues" evidence="8">
    <location>
        <begin position="813"/>
        <end position="826"/>
    </location>
</feature>
<dbReference type="STRING" id="7370.A0A1I8MRZ0"/>
<protein>
    <recommendedName>
        <fullName evidence="7">Protein naked cuticle homolog</fullName>
    </recommendedName>
</protein>
<evidence type="ECO:0000256" key="1">
    <source>
        <dbReference type="ARBA" id="ARBA00007081"/>
    </source>
</evidence>
<sequence length="1013" mass="112456">MAGNLVKWWKHKFLGGYKQFSVQECATDSEELIYHQVRASSSCSAPPDLLLVSDRENNLSLQSGTTSRINPTSTATSPVAYINTCALSNNNQSDTQKNHRIVKQTSTSHDSSCRDGSSKNLLKSGVHRQIPFDLQESQVGVETPLECQQSQSSNRFVQNAQQQQPEDHIRLEEFTCDVSVEGGKASQPLQFSFTFYDLDGHHGKITKDDIVGIVYTIYESIGKSVVVPHSGSKTINVRLTVSPEDKASKSSATTRVVPSKSCALEQQNVPLNKVSGNVLGRRTHRYRPRKLIRSDEEDDESGSDKERDASCTRNPGVPLLTTSTKNNRLPKNKQNLQCCQSVAQGQPNSEVNVSENMYNLTKKSGHETCRQCLAVVEENVSATISPKPDHILPNSSKPVSNEAFMKHAALTRMKLLRKSRKQKLQGCNQIRQRSLSVGNETCWNNRHLQKSQNQNQLAWVDQQLNNTDILDGVQLRNAFQAENTSVSQTRSSAECWKTPLNRNDLISIIRESMEKNRLCFQLNGKPQANVSPIRQQTPQRQSSNKNKHIPSQSRAKTRIPMLIANHNSRSIHFSNNNDSSLMTDHVNNPSILHNQPNMPMSHQQFAPNSIISKCSQNGSSVLNTRMPSQHGKMNLCGYDSFLHATICGGATLNHTSPISTSPHIKTNNQTNETSNTHTNYNSQIATVPPTILPALAVSPKTESKYAGIPVGSNHNAKTAKSPRNVSLPHGHHVNTTGNSTSHNSPQYHGYQRLPSGSKHIAQLVSPVQQSTDKVQNQLQEKFRSNQIQNYELYAKLTEKLQQTSLATSNKENLHRRSKHRLQRQRRSNGSLLHANKTCNLSLTASGKTEGYASVIPFCEDPVEFQNLIAQTSEDECHSPHENIESGSNDMQNSPETIHVAEATLVDLDLDEGNDDQAVAANQHRMGSIKHIPPSGDSKSGVDPVEDDLEIDDELDQDLADLEGIPVSESGRNSSISNDANDTIANTSATSSLIHRYVHEHIHHHYHHFEDKDE</sequence>
<dbReference type="KEGG" id="mde:101898929"/>
<feature type="region of interest" description="Disordered" evidence="8">
    <location>
        <begin position="708"/>
        <end position="746"/>
    </location>
</feature>
<feature type="compositionally biased region" description="Basic residues" evidence="8">
    <location>
        <begin position="281"/>
        <end position="291"/>
    </location>
</feature>
<evidence type="ECO:0000256" key="3">
    <source>
        <dbReference type="ARBA" id="ARBA00022490"/>
    </source>
</evidence>
<dbReference type="GO" id="GO:0090090">
    <property type="term" value="P:negative regulation of canonical Wnt signaling pathway"/>
    <property type="evidence" value="ECO:0007669"/>
    <property type="project" value="UniProtKB-ARBA"/>
</dbReference>
<proteinExistence type="inferred from homology"/>
<feature type="region of interest" description="Disordered" evidence="8">
    <location>
        <begin position="279"/>
        <end position="331"/>
    </location>
</feature>
<keyword evidence="4 7" id="KW-0879">Wnt signaling pathway</keyword>
<feature type="region of interest" description="Disordered" evidence="8">
    <location>
        <begin position="527"/>
        <end position="557"/>
    </location>
</feature>
<dbReference type="GO" id="GO:0005886">
    <property type="term" value="C:plasma membrane"/>
    <property type="evidence" value="ECO:0007669"/>
    <property type="project" value="UniProtKB-SubCell"/>
</dbReference>
<organism evidence="9">
    <name type="scientific">Musca domestica</name>
    <name type="common">House fly</name>
    <dbReference type="NCBI Taxonomy" id="7370"/>
    <lineage>
        <taxon>Eukaryota</taxon>
        <taxon>Metazoa</taxon>
        <taxon>Ecdysozoa</taxon>
        <taxon>Arthropoda</taxon>
        <taxon>Hexapoda</taxon>
        <taxon>Insecta</taxon>
        <taxon>Pterygota</taxon>
        <taxon>Neoptera</taxon>
        <taxon>Endopterygota</taxon>
        <taxon>Diptera</taxon>
        <taxon>Brachycera</taxon>
        <taxon>Muscomorpha</taxon>
        <taxon>Muscoidea</taxon>
        <taxon>Muscidae</taxon>
        <taxon>Musca</taxon>
    </lineage>
</organism>
<evidence type="ECO:0000256" key="6">
    <source>
        <dbReference type="ARBA" id="ARBA00023136"/>
    </source>
</evidence>